<dbReference type="STRING" id="1798374.A2Z33_03000"/>
<dbReference type="InterPro" id="IPR034079">
    <property type="entry name" value="R3H_KhpB"/>
</dbReference>
<dbReference type="InterPro" id="IPR039247">
    <property type="entry name" value="KhpB"/>
</dbReference>
<dbReference type="InterPro" id="IPR036867">
    <property type="entry name" value="R3H_dom_sf"/>
</dbReference>
<dbReference type="InterPro" id="IPR038008">
    <property type="entry name" value="Jag_KH"/>
</dbReference>
<protein>
    <recommendedName>
        <fullName evidence="1">R3H domain-containing protein</fullName>
    </recommendedName>
</protein>
<evidence type="ECO:0000313" key="2">
    <source>
        <dbReference type="EMBL" id="OGG04107.1"/>
    </source>
</evidence>
<dbReference type="InterPro" id="IPR015946">
    <property type="entry name" value="KH_dom-like_a/b"/>
</dbReference>
<feature type="domain" description="R3H" evidence="1">
    <location>
        <begin position="93"/>
        <end position="159"/>
    </location>
</feature>
<dbReference type="CDD" id="cd02414">
    <property type="entry name" value="KH-II_Jag"/>
    <property type="match status" value="1"/>
</dbReference>
<dbReference type="PROSITE" id="PS51061">
    <property type="entry name" value="R3H"/>
    <property type="match status" value="1"/>
</dbReference>
<dbReference type="CDD" id="cd02644">
    <property type="entry name" value="R3H_jag"/>
    <property type="match status" value="1"/>
</dbReference>
<sequence length="161" mass="17790">MPAAGKKTMDDHTSTVHTCASELLERLQIPAKVDVVVDETGAYRVHVETEETGLLIGYHGQTLESYQILLGMIISKAAGTWVKVYVNVGDYREKREEALMYMAQRAAEKALSIQRPVELARLSAGERRIIHLTLSGDERVTTESVGEGANRKLIIRPAAQT</sequence>
<proteinExistence type="predicted"/>
<comment type="caution">
    <text evidence="2">The sequence shown here is derived from an EMBL/GenBank/DDBJ whole genome shotgun (WGS) entry which is preliminary data.</text>
</comment>
<dbReference type="EMBL" id="MFJD01000004">
    <property type="protein sequence ID" value="OGG04107.1"/>
    <property type="molecule type" value="Genomic_DNA"/>
</dbReference>
<dbReference type="GO" id="GO:0003723">
    <property type="term" value="F:RNA binding"/>
    <property type="evidence" value="ECO:0007669"/>
    <property type="project" value="InterPro"/>
</dbReference>
<reference evidence="2 3" key="1">
    <citation type="journal article" date="2016" name="Nat. Commun.">
        <title>Thousands of microbial genomes shed light on interconnected biogeochemical processes in an aquifer system.</title>
        <authorList>
            <person name="Anantharaman K."/>
            <person name="Brown C.T."/>
            <person name="Hug L.A."/>
            <person name="Sharon I."/>
            <person name="Castelle C.J."/>
            <person name="Probst A.J."/>
            <person name="Thomas B.C."/>
            <person name="Singh A."/>
            <person name="Wilkins M.J."/>
            <person name="Karaoz U."/>
            <person name="Brodie E.L."/>
            <person name="Williams K.H."/>
            <person name="Hubbard S.S."/>
            <person name="Banfield J.F."/>
        </authorList>
    </citation>
    <scope>NUCLEOTIDE SEQUENCE [LARGE SCALE GENOMIC DNA]</scope>
</reference>
<dbReference type="SMART" id="SM00393">
    <property type="entry name" value="R3H"/>
    <property type="match status" value="1"/>
</dbReference>
<evidence type="ECO:0000259" key="1">
    <source>
        <dbReference type="PROSITE" id="PS51061"/>
    </source>
</evidence>
<dbReference type="Gene3D" id="3.30.300.20">
    <property type="match status" value="1"/>
</dbReference>
<dbReference type="PANTHER" id="PTHR35800:SF1">
    <property type="entry name" value="RNA-BINDING PROTEIN KHPB"/>
    <property type="match status" value="1"/>
</dbReference>
<dbReference type="InterPro" id="IPR001374">
    <property type="entry name" value="R3H_dom"/>
</dbReference>
<organism evidence="2 3">
    <name type="scientific">Candidatus Gottesmanbacteria bacterium RBG_16_52_11</name>
    <dbReference type="NCBI Taxonomy" id="1798374"/>
    <lineage>
        <taxon>Bacteria</taxon>
        <taxon>Candidatus Gottesmaniibacteriota</taxon>
    </lineage>
</organism>
<dbReference type="Pfam" id="PF01424">
    <property type="entry name" value="R3H"/>
    <property type="match status" value="1"/>
</dbReference>
<dbReference type="PANTHER" id="PTHR35800">
    <property type="entry name" value="PROTEIN JAG"/>
    <property type="match status" value="1"/>
</dbReference>
<dbReference type="Proteomes" id="UP000178448">
    <property type="component" value="Unassembled WGS sequence"/>
</dbReference>
<dbReference type="AlphaFoldDB" id="A0A1F5YVW0"/>
<gene>
    <name evidence="2" type="ORF">A2Z33_03000</name>
</gene>
<dbReference type="Pfam" id="PF13083">
    <property type="entry name" value="KH_KhpA-B"/>
    <property type="match status" value="1"/>
</dbReference>
<evidence type="ECO:0000313" key="3">
    <source>
        <dbReference type="Proteomes" id="UP000178448"/>
    </source>
</evidence>
<accession>A0A1F5YVW0</accession>
<name>A0A1F5YVW0_9BACT</name>
<dbReference type="Gene3D" id="3.30.1370.50">
    <property type="entry name" value="R3H-like domain"/>
    <property type="match status" value="1"/>
</dbReference>